<dbReference type="InterPro" id="IPR049704">
    <property type="entry name" value="Aminotrans_3_PPA_site"/>
</dbReference>
<evidence type="ECO:0000313" key="8">
    <source>
        <dbReference type="Proteomes" id="UP000761264"/>
    </source>
</evidence>
<evidence type="ECO:0000256" key="2">
    <source>
        <dbReference type="ARBA" id="ARBA00008954"/>
    </source>
</evidence>
<dbReference type="GO" id="GO:0009102">
    <property type="term" value="P:biotin biosynthetic process"/>
    <property type="evidence" value="ECO:0007669"/>
    <property type="project" value="TreeGrafter"/>
</dbReference>
<evidence type="ECO:0000313" key="7">
    <source>
        <dbReference type="EMBL" id="NIA70152.1"/>
    </source>
</evidence>
<evidence type="ECO:0000256" key="5">
    <source>
        <dbReference type="ARBA" id="ARBA00022898"/>
    </source>
</evidence>
<sequence length="463" mass="49922">MTVRSNSAASRDIAYHLHPYTNARKNEDEGPVIIDRGEGVYVIDDQGNRYLEALAGLWCTGLGFSEERLVKAAVDQMAKLPYYHSFAQKTASPVVDLAEKIVEMTPAQLTKVFFANSGSEANDTAIKMVWYYNNALDRPEKKKIISRIKGYHGVTIAAASLTAMPYVQAGFDLPIKNIIHTGAPHYYRFAQEGESEEAFTDRLAQELEELIQSEGPDTVAAFIGEPLQGAGGVIVPPESYWPKIQAVLKKYDILLIADEVICGFGRTGQMFGSDTFGLKPDIMTLAKQLSSAYAPISAVLVSDPIYQAVADNSAKLGSFGHGYTYGAHPVAAAVALETLKIYEERKIVEQVQAVGPRLQDGLRRFEDSPIVGEVRGIGLIAAVELVADKASKAPFDPIGKVGAYFAASAQAKGVIFRNLGDTIAACPPMIITEAEIDILLDGFAAALAETEAWVAEQGLAAVA</sequence>
<protein>
    <submittedName>
        <fullName evidence="7">Aspartate aminotransferase family protein</fullName>
    </submittedName>
</protein>
<dbReference type="Gene3D" id="3.90.1150.10">
    <property type="entry name" value="Aspartate Aminotransferase, domain 1"/>
    <property type="match status" value="1"/>
</dbReference>
<dbReference type="CDD" id="cd00610">
    <property type="entry name" value="OAT_like"/>
    <property type="match status" value="1"/>
</dbReference>
<dbReference type="PROSITE" id="PS00600">
    <property type="entry name" value="AA_TRANSFER_CLASS_3"/>
    <property type="match status" value="1"/>
</dbReference>
<evidence type="ECO:0000256" key="3">
    <source>
        <dbReference type="ARBA" id="ARBA00022576"/>
    </source>
</evidence>
<dbReference type="NCBIfam" id="NF004767">
    <property type="entry name" value="PRK06105.1"/>
    <property type="match status" value="1"/>
</dbReference>
<keyword evidence="8" id="KW-1185">Reference proteome</keyword>
<name>A0A967K9W9_9PROT</name>
<dbReference type="InterPro" id="IPR015421">
    <property type="entry name" value="PyrdxlP-dep_Trfase_major"/>
</dbReference>
<dbReference type="GO" id="GO:0030170">
    <property type="term" value="F:pyridoxal phosphate binding"/>
    <property type="evidence" value="ECO:0007669"/>
    <property type="project" value="InterPro"/>
</dbReference>
<dbReference type="InterPro" id="IPR015422">
    <property type="entry name" value="PyrdxlP-dep_Trfase_small"/>
</dbReference>
<keyword evidence="3 7" id="KW-0032">Aminotransferase</keyword>
<evidence type="ECO:0000256" key="4">
    <source>
        <dbReference type="ARBA" id="ARBA00022679"/>
    </source>
</evidence>
<dbReference type="InterPro" id="IPR015424">
    <property type="entry name" value="PyrdxlP-dep_Trfase"/>
</dbReference>
<dbReference type="GO" id="GO:0004015">
    <property type="term" value="F:adenosylmethionine-8-amino-7-oxononanoate transaminase activity"/>
    <property type="evidence" value="ECO:0007669"/>
    <property type="project" value="TreeGrafter"/>
</dbReference>
<dbReference type="SUPFAM" id="SSF53383">
    <property type="entry name" value="PLP-dependent transferases"/>
    <property type="match status" value="1"/>
</dbReference>
<dbReference type="InterPro" id="IPR005814">
    <property type="entry name" value="Aminotrans_3"/>
</dbReference>
<dbReference type="NCBIfam" id="NF005682">
    <property type="entry name" value="PRK07480.1"/>
    <property type="match status" value="1"/>
</dbReference>
<evidence type="ECO:0000256" key="1">
    <source>
        <dbReference type="ARBA" id="ARBA00001933"/>
    </source>
</evidence>
<proteinExistence type="inferred from homology"/>
<organism evidence="7 8">
    <name type="scientific">Pelagibius litoralis</name>
    <dbReference type="NCBI Taxonomy" id="374515"/>
    <lineage>
        <taxon>Bacteria</taxon>
        <taxon>Pseudomonadati</taxon>
        <taxon>Pseudomonadota</taxon>
        <taxon>Alphaproteobacteria</taxon>
        <taxon>Rhodospirillales</taxon>
        <taxon>Rhodovibrionaceae</taxon>
        <taxon>Pelagibius</taxon>
    </lineage>
</organism>
<dbReference type="Pfam" id="PF00202">
    <property type="entry name" value="Aminotran_3"/>
    <property type="match status" value="1"/>
</dbReference>
<dbReference type="AlphaFoldDB" id="A0A967K9W9"/>
<dbReference type="PANTHER" id="PTHR42684:SF3">
    <property type="entry name" value="ADENOSYLMETHIONINE-8-AMINO-7-OXONONANOATE AMINOTRANSFERASE"/>
    <property type="match status" value="1"/>
</dbReference>
<dbReference type="Gene3D" id="3.40.640.10">
    <property type="entry name" value="Type I PLP-dependent aspartate aminotransferase-like (Major domain)"/>
    <property type="match status" value="1"/>
</dbReference>
<dbReference type="RefSeq" id="WP_167226465.1">
    <property type="nucleotide sequence ID" value="NZ_JAAQPH010000012.1"/>
</dbReference>
<comment type="similarity">
    <text evidence="2 6">Belongs to the class-III pyridoxal-phosphate-dependent aminotransferase family.</text>
</comment>
<gene>
    <name evidence="7" type="ORF">HBA54_16215</name>
</gene>
<accession>A0A967K9W9</accession>
<dbReference type="GO" id="GO:0009448">
    <property type="term" value="P:gamma-aminobutyric acid metabolic process"/>
    <property type="evidence" value="ECO:0007669"/>
    <property type="project" value="TreeGrafter"/>
</dbReference>
<keyword evidence="5 6" id="KW-0663">Pyridoxal phosphate</keyword>
<dbReference type="PIRSF" id="PIRSF000521">
    <property type="entry name" value="Transaminase_4ab_Lys_Orn"/>
    <property type="match status" value="1"/>
</dbReference>
<dbReference type="PANTHER" id="PTHR42684">
    <property type="entry name" value="ADENOSYLMETHIONINE-8-AMINO-7-OXONONANOATE AMINOTRANSFERASE"/>
    <property type="match status" value="1"/>
</dbReference>
<keyword evidence="4" id="KW-0808">Transferase</keyword>
<reference evidence="7" key="1">
    <citation type="submission" date="2020-03" db="EMBL/GenBank/DDBJ databases">
        <title>Genome of Pelagibius litoralis DSM 21314T.</title>
        <authorList>
            <person name="Wang G."/>
        </authorList>
    </citation>
    <scope>NUCLEOTIDE SEQUENCE</scope>
    <source>
        <strain evidence="7">DSM 21314</strain>
    </source>
</reference>
<comment type="cofactor">
    <cofactor evidence="1">
        <name>pyridoxal 5'-phosphate</name>
        <dbReference type="ChEBI" id="CHEBI:597326"/>
    </cofactor>
</comment>
<dbReference type="EMBL" id="JAAQPH010000012">
    <property type="protein sequence ID" value="NIA70152.1"/>
    <property type="molecule type" value="Genomic_DNA"/>
</dbReference>
<dbReference type="Proteomes" id="UP000761264">
    <property type="component" value="Unassembled WGS sequence"/>
</dbReference>
<evidence type="ECO:0000256" key="6">
    <source>
        <dbReference type="RuleBase" id="RU003560"/>
    </source>
</evidence>
<comment type="caution">
    <text evidence="7">The sequence shown here is derived from an EMBL/GenBank/DDBJ whole genome shotgun (WGS) entry which is preliminary data.</text>
</comment>
<dbReference type="FunFam" id="3.40.640.10:FF:000014">
    <property type="entry name" value="Adenosylmethionine-8-amino-7-oxononanoate aminotransferase, probable"/>
    <property type="match status" value="1"/>
</dbReference>